<gene>
    <name evidence="1" type="ORF">IPN75_12730</name>
</gene>
<accession>A0A9D7LVT4</accession>
<dbReference type="Proteomes" id="UP000808146">
    <property type="component" value="Unassembled WGS sequence"/>
</dbReference>
<sequence length="86" mass="10095">MVECDLRELTNLLNRWLYSLKRWHAWNQIISQHDEDTAWALRSEFLDAFARECLLKPSALRDIFTSVATSALHQARLALTRRIAII</sequence>
<comment type="caution">
    <text evidence="1">The sequence shown here is derived from an EMBL/GenBank/DDBJ whole genome shotgun (WGS) entry which is preliminary data.</text>
</comment>
<reference evidence="1" key="1">
    <citation type="submission" date="2020-10" db="EMBL/GenBank/DDBJ databases">
        <title>Connecting structure to function with the recovery of over 1000 high-quality activated sludge metagenome-assembled genomes encoding full-length rRNA genes using long-read sequencing.</title>
        <authorList>
            <person name="Singleton C.M."/>
            <person name="Petriglieri F."/>
            <person name="Kristensen J.M."/>
            <person name="Kirkegaard R.H."/>
            <person name="Michaelsen T.Y."/>
            <person name="Andersen M.H."/>
            <person name="Karst S.M."/>
            <person name="Dueholm M.S."/>
            <person name="Nielsen P.H."/>
            <person name="Albertsen M."/>
        </authorList>
    </citation>
    <scope>NUCLEOTIDE SEQUENCE</scope>
    <source>
        <strain evidence="1">OdNE_18-Q3-R46-58_BAT3C.305</strain>
    </source>
</reference>
<dbReference type="AlphaFoldDB" id="A0A9D7LVT4"/>
<dbReference type="EMBL" id="JADKBR010000017">
    <property type="protein sequence ID" value="MBK8891162.1"/>
    <property type="molecule type" value="Genomic_DNA"/>
</dbReference>
<proteinExistence type="predicted"/>
<evidence type="ECO:0000313" key="1">
    <source>
        <dbReference type="EMBL" id="MBK8891162.1"/>
    </source>
</evidence>
<evidence type="ECO:0000313" key="2">
    <source>
        <dbReference type="Proteomes" id="UP000808146"/>
    </source>
</evidence>
<name>A0A9D7LVT4_9RHOO</name>
<organism evidence="1 2">
    <name type="scientific">Candidatus Dechloromonas phosphorivorans</name>
    <dbReference type="NCBI Taxonomy" id="2899244"/>
    <lineage>
        <taxon>Bacteria</taxon>
        <taxon>Pseudomonadati</taxon>
        <taxon>Pseudomonadota</taxon>
        <taxon>Betaproteobacteria</taxon>
        <taxon>Rhodocyclales</taxon>
        <taxon>Azonexaceae</taxon>
        <taxon>Dechloromonas</taxon>
    </lineage>
</organism>
<protein>
    <submittedName>
        <fullName evidence="1">Uncharacterized protein</fullName>
    </submittedName>
</protein>